<dbReference type="SFLD" id="SFLDG01129">
    <property type="entry name" value="C1.5:_HAD__Beta-PGM__Phosphata"/>
    <property type="match status" value="1"/>
</dbReference>
<reference evidence="1 2" key="1">
    <citation type="submission" date="2020-08" db="EMBL/GenBank/DDBJ databases">
        <title>Genomic Encyclopedia of Type Strains, Phase IV (KMG-IV): sequencing the most valuable type-strain genomes for metagenomic binning, comparative biology and taxonomic classification.</title>
        <authorList>
            <person name="Goeker M."/>
        </authorList>
    </citation>
    <scope>NUCLEOTIDE SEQUENCE [LARGE SCALE GENOMIC DNA]</scope>
    <source>
        <strain evidence="1 2">DSM 103733</strain>
    </source>
</reference>
<keyword evidence="1" id="KW-0378">Hydrolase</keyword>
<accession>A0A841JTG4</accession>
<dbReference type="InterPro" id="IPR023198">
    <property type="entry name" value="PGP-like_dom2"/>
</dbReference>
<gene>
    <name evidence="1" type="ORF">HNQ77_001726</name>
</gene>
<comment type="caution">
    <text evidence="1">The sequence shown here is derived from an EMBL/GenBank/DDBJ whole genome shotgun (WGS) entry which is preliminary data.</text>
</comment>
<evidence type="ECO:0000313" key="2">
    <source>
        <dbReference type="Proteomes" id="UP000538666"/>
    </source>
</evidence>
<dbReference type="RefSeq" id="WP_050058644.1">
    <property type="nucleotide sequence ID" value="NZ_JACHEK010000003.1"/>
</dbReference>
<name>A0A841JTG4_9BACT</name>
<dbReference type="PANTHER" id="PTHR43611:SF3">
    <property type="entry name" value="FLAVIN MONONUCLEOTIDE HYDROLASE 1, CHLOROPLATIC"/>
    <property type="match status" value="1"/>
</dbReference>
<dbReference type="NCBIfam" id="TIGR01509">
    <property type="entry name" value="HAD-SF-IA-v3"/>
    <property type="match status" value="1"/>
</dbReference>
<dbReference type="Proteomes" id="UP000538666">
    <property type="component" value="Unassembled WGS sequence"/>
</dbReference>
<dbReference type="GO" id="GO:0016787">
    <property type="term" value="F:hydrolase activity"/>
    <property type="evidence" value="ECO:0007669"/>
    <property type="project" value="UniProtKB-KW"/>
</dbReference>
<dbReference type="Gene3D" id="1.10.150.240">
    <property type="entry name" value="Putative phosphatase, domain 2"/>
    <property type="match status" value="1"/>
</dbReference>
<dbReference type="SFLD" id="SFLDS00003">
    <property type="entry name" value="Haloacid_Dehalogenase"/>
    <property type="match status" value="1"/>
</dbReference>
<dbReference type="InterPro" id="IPR036412">
    <property type="entry name" value="HAD-like_sf"/>
</dbReference>
<proteinExistence type="predicted"/>
<evidence type="ECO:0000313" key="1">
    <source>
        <dbReference type="EMBL" id="MBB6143777.1"/>
    </source>
</evidence>
<dbReference type="CDD" id="cd02603">
    <property type="entry name" value="HAD_sEH-N_like"/>
    <property type="match status" value="1"/>
</dbReference>
<dbReference type="EMBL" id="JACHEK010000003">
    <property type="protein sequence ID" value="MBB6143777.1"/>
    <property type="molecule type" value="Genomic_DNA"/>
</dbReference>
<sequence length="212" mass="24822">MKRAIPITALFVDVGDVLLTNGWDHLARRRAARNFKLDWAEMEERHRLVFETHEEGKLSFEEYVGWVVFYKKRPFTRNQFRDFMFAQSKAYPKMIELVTRLKARHNLKIVVVSNESREVNAYRIRTFRLDRLVDTFISSCFVHMRKPDAEIFRLALDLAQTPAAQAVFIDNTPMFVQIAEGLGIRSIHHVDYESTCARLASFGLHTQQEIQS</sequence>
<organism evidence="1 2">
    <name type="scientific">Silvibacterium bohemicum</name>
    <dbReference type="NCBI Taxonomy" id="1577686"/>
    <lineage>
        <taxon>Bacteria</taxon>
        <taxon>Pseudomonadati</taxon>
        <taxon>Acidobacteriota</taxon>
        <taxon>Terriglobia</taxon>
        <taxon>Terriglobales</taxon>
        <taxon>Acidobacteriaceae</taxon>
        <taxon>Silvibacterium</taxon>
    </lineage>
</organism>
<dbReference type="Gene3D" id="3.40.50.1000">
    <property type="entry name" value="HAD superfamily/HAD-like"/>
    <property type="match status" value="1"/>
</dbReference>
<keyword evidence="2" id="KW-1185">Reference proteome</keyword>
<dbReference type="SUPFAM" id="SSF56784">
    <property type="entry name" value="HAD-like"/>
    <property type="match status" value="1"/>
</dbReference>
<dbReference type="InterPro" id="IPR006439">
    <property type="entry name" value="HAD-SF_hydro_IA"/>
</dbReference>
<dbReference type="PANTHER" id="PTHR43611">
    <property type="entry name" value="ALPHA-D-GLUCOSE 1-PHOSPHATE PHOSPHATASE"/>
    <property type="match status" value="1"/>
</dbReference>
<protein>
    <submittedName>
        <fullName evidence="1">Putative hydrolase of the HAD superfamily</fullName>
    </submittedName>
</protein>
<dbReference type="AlphaFoldDB" id="A0A841JTG4"/>
<dbReference type="Pfam" id="PF00702">
    <property type="entry name" value="Hydrolase"/>
    <property type="match status" value="1"/>
</dbReference>
<dbReference type="InterPro" id="IPR023214">
    <property type="entry name" value="HAD_sf"/>
</dbReference>